<accession>A0ABN8PE46</accession>
<keyword evidence="2" id="KW-1185">Reference proteome</keyword>
<gene>
    <name evidence="1" type="ORF">PEVE_00042199</name>
</gene>
<sequence length="382" mass="44233">MNGLTLRTHGNAKRLPSNASSIETVERVVKFIKNVAEEQALLLPGRVPGFKRIDVKLLPSNLTKHGLWKTYFDICTKTGQVSVGYSKFCDLWNQLCPFILIMRPATDLCWTCQKNNSQINKSANLPEAEKKVDVVRKQEHLRLASGEREYYKMSCKETKVRVQAHLEKADFAFGQRPCSYKGTVHYSYDYAQQLHYPANPNQPGPIYFKTPRKCALFGVCCEAIPRQVNFLVDENVLTGKGANSTISYVHYFFEHHGLGETHAQVHADNYGAQNKNSAFLWYYLWRVNNGLHSSINYDLYIRQHSKPWRISLILELVYGGWLFIRDAVKNKFSVCKDIEYRTLLNLLDNYLPLVLTIYTVTFKLNNFTEYFHGMIRIWTMFL</sequence>
<comment type="caution">
    <text evidence="1">The sequence shown here is derived from an EMBL/GenBank/DDBJ whole genome shotgun (WGS) entry which is preliminary data.</text>
</comment>
<organism evidence="1 2">
    <name type="scientific">Porites evermanni</name>
    <dbReference type="NCBI Taxonomy" id="104178"/>
    <lineage>
        <taxon>Eukaryota</taxon>
        <taxon>Metazoa</taxon>
        <taxon>Cnidaria</taxon>
        <taxon>Anthozoa</taxon>
        <taxon>Hexacorallia</taxon>
        <taxon>Scleractinia</taxon>
        <taxon>Fungiina</taxon>
        <taxon>Poritidae</taxon>
        <taxon>Porites</taxon>
    </lineage>
</organism>
<proteinExistence type="predicted"/>
<dbReference type="Proteomes" id="UP001159427">
    <property type="component" value="Unassembled WGS sequence"/>
</dbReference>
<protein>
    <submittedName>
        <fullName evidence="1">Uncharacterized protein</fullName>
    </submittedName>
</protein>
<evidence type="ECO:0000313" key="1">
    <source>
        <dbReference type="EMBL" id="CAH3141519.1"/>
    </source>
</evidence>
<reference evidence="1 2" key="1">
    <citation type="submission" date="2022-05" db="EMBL/GenBank/DDBJ databases">
        <authorList>
            <consortium name="Genoscope - CEA"/>
            <person name="William W."/>
        </authorList>
    </citation>
    <scope>NUCLEOTIDE SEQUENCE [LARGE SCALE GENOMIC DNA]</scope>
</reference>
<dbReference type="PANTHER" id="PTHR34415">
    <property type="entry name" value="INTEGRASE CATALYTIC DOMAIN-CONTAINING PROTEIN"/>
    <property type="match status" value="1"/>
</dbReference>
<evidence type="ECO:0000313" key="2">
    <source>
        <dbReference type="Proteomes" id="UP001159427"/>
    </source>
</evidence>
<name>A0ABN8PE46_9CNID</name>
<dbReference type="EMBL" id="CALNXI010000820">
    <property type="protein sequence ID" value="CAH3141519.1"/>
    <property type="molecule type" value="Genomic_DNA"/>
</dbReference>
<dbReference type="PANTHER" id="PTHR34415:SF1">
    <property type="entry name" value="INTEGRASE CATALYTIC DOMAIN-CONTAINING PROTEIN"/>
    <property type="match status" value="1"/>
</dbReference>